<sequence>MATSIIHHVDLKSDLSNSRYTDIKEEPTDKLLMPIDGYQDESLVPLEESVSPVTHLFTNLAQYIWIAKRNCQKPLGDLTQDESAAIYLYTMQFPREQSLYLILNRFLRTENRDALTPWFKYLKLFLTALFKLQSVRATVWRGVRGDDLSDQYPTEKTSFLGKTGVRTLFSIECLNGKSIKQHSYFSKSEEEIVLMPGTFFKVVGQVNPAEGLHIIHLKEIQPPFVLLKPPFDGPEQVKSSLDLHKLQKAPRLCIVKESCVSTLAASDQSLLCCSSESLTLMNVQDQSLFTVKQSFAILDVCWSSCLRQFLILSDTNALYSLNNVRSCTCNTRTLMVANYDYKSFIDVYDLKSTYKLIESYELPVMGKSNQYIEMIRLSETYLGIMLNQFSNKRNWFELRSTDDFSVLHSIDLEYNDYVHRLIVVPNDEFLMHVHGGKELMMLTKNGIAKRDVHPNSAKKEIMSIAFVGTEKCFIISTNKPSELHFYSL</sequence>
<keyword evidence="8" id="KW-1185">Reference proteome</keyword>
<keyword evidence="3 6" id="KW-0808">Transferase</keyword>
<dbReference type="GO" id="GO:0016779">
    <property type="term" value="F:nucleotidyltransferase activity"/>
    <property type="evidence" value="ECO:0007669"/>
    <property type="project" value="UniProtKB-KW"/>
</dbReference>
<evidence type="ECO:0000313" key="7">
    <source>
        <dbReference type="EMBL" id="CAF1441260.1"/>
    </source>
</evidence>
<gene>
    <name evidence="7" type="ORF">XAT740_LOCUS36334</name>
</gene>
<name>A0A815NTR3_ADIRI</name>
<evidence type="ECO:0000256" key="2">
    <source>
        <dbReference type="ARBA" id="ARBA00022676"/>
    </source>
</evidence>
<keyword evidence="6" id="KW-0521">NADP</keyword>
<dbReference type="GO" id="GO:0106274">
    <property type="term" value="F:NAD+-protein-arginine ADP-ribosyltransferase activity"/>
    <property type="evidence" value="ECO:0007669"/>
    <property type="project" value="UniProtKB-EC"/>
</dbReference>
<evidence type="ECO:0000256" key="3">
    <source>
        <dbReference type="ARBA" id="ARBA00022679"/>
    </source>
</evidence>
<evidence type="ECO:0000256" key="5">
    <source>
        <dbReference type="ARBA" id="ARBA00047597"/>
    </source>
</evidence>
<comment type="catalytic activity">
    <reaction evidence="5 6">
        <text>L-arginyl-[protein] + NAD(+) = N(omega)-(ADP-D-ribosyl)-L-arginyl-[protein] + nicotinamide + H(+)</text>
        <dbReference type="Rhea" id="RHEA:19149"/>
        <dbReference type="Rhea" id="RHEA-COMP:10532"/>
        <dbReference type="Rhea" id="RHEA-COMP:15087"/>
        <dbReference type="ChEBI" id="CHEBI:15378"/>
        <dbReference type="ChEBI" id="CHEBI:17154"/>
        <dbReference type="ChEBI" id="CHEBI:29965"/>
        <dbReference type="ChEBI" id="CHEBI:57540"/>
        <dbReference type="ChEBI" id="CHEBI:142554"/>
        <dbReference type="EC" id="2.4.2.31"/>
    </reaction>
</comment>
<keyword evidence="2 6" id="KW-0328">Glycosyltransferase</keyword>
<dbReference type="SUPFAM" id="SSF50978">
    <property type="entry name" value="WD40 repeat-like"/>
    <property type="match status" value="1"/>
</dbReference>
<organism evidence="7 8">
    <name type="scientific">Adineta ricciae</name>
    <name type="common">Rotifer</name>
    <dbReference type="NCBI Taxonomy" id="249248"/>
    <lineage>
        <taxon>Eukaryota</taxon>
        <taxon>Metazoa</taxon>
        <taxon>Spiralia</taxon>
        <taxon>Gnathifera</taxon>
        <taxon>Rotifera</taxon>
        <taxon>Eurotatoria</taxon>
        <taxon>Bdelloidea</taxon>
        <taxon>Adinetida</taxon>
        <taxon>Adinetidae</taxon>
        <taxon>Adineta</taxon>
    </lineage>
</organism>
<evidence type="ECO:0000256" key="4">
    <source>
        <dbReference type="ARBA" id="ARBA00022695"/>
    </source>
</evidence>
<accession>A0A815NTR3</accession>
<protein>
    <recommendedName>
        <fullName evidence="6">NAD(P)(+)--arginine ADP-ribosyltransferase</fullName>
        <ecNumber evidence="6">2.4.2.31</ecNumber>
    </recommendedName>
    <alternativeName>
        <fullName evidence="6">Mono(ADP-ribosyl)transferase</fullName>
    </alternativeName>
</protein>
<reference evidence="7" key="1">
    <citation type="submission" date="2021-02" db="EMBL/GenBank/DDBJ databases">
        <authorList>
            <person name="Nowell W R."/>
        </authorList>
    </citation>
    <scope>NUCLEOTIDE SEQUENCE</scope>
</reference>
<evidence type="ECO:0000313" key="8">
    <source>
        <dbReference type="Proteomes" id="UP000663828"/>
    </source>
</evidence>
<dbReference type="Gene3D" id="3.90.176.10">
    <property type="entry name" value="Toxin ADP-ribosyltransferase, Chain A, domain 1"/>
    <property type="match status" value="1"/>
</dbReference>
<dbReference type="Proteomes" id="UP000663828">
    <property type="component" value="Unassembled WGS sequence"/>
</dbReference>
<comment type="similarity">
    <text evidence="1 6">Belongs to the Arg-specific ADP-ribosyltransferase family.</text>
</comment>
<keyword evidence="6" id="KW-0520">NAD</keyword>
<dbReference type="AlphaFoldDB" id="A0A815NTR3"/>
<dbReference type="InterPro" id="IPR000768">
    <property type="entry name" value="ART"/>
</dbReference>
<keyword evidence="4" id="KW-0548">Nucleotidyltransferase</keyword>
<dbReference type="SUPFAM" id="SSF56399">
    <property type="entry name" value="ADP-ribosylation"/>
    <property type="match status" value="1"/>
</dbReference>
<evidence type="ECO:0000256" key="6">
    <source>
        <dbReference type="RuleBase" id="RU361228"/>
    </source>
</evidence>
<proteinExistence type="inferred from homology"/>
<dbReference type="Pfam" id="PF01129">
    <property type="entry name" value="ART"/>
    <property type="match status" value="1"/>
</dbReference>
<comment type="caution">
    <text evidence="7">The sequence shown here is derived from an EMBL/GenBank/DDBJ whole genome shotgun (WGS) entry which is preliminary data.</text>
</comment>
<evidence type="ECO:0000256" key="1">
    <source>
        <dbReference type="ARBA" id="ARBA00009558"/>
    </source>
</evidence>
<dbReference type="InterPro" id="IPR036322">
    <property type="entry name" value="WD40_repeat_dom_sf"/>
</dbReference>
<dbReference type="EMBL" id="CAJNOR010003718">
    <property type="protein sequence ID" value="CAF1441260.1"/>
    <property type="molecule type" value="Genomic_DNA"/>
</dbReference>
<dbReference type="EC" id="2.4.2.31" evidence="6"/>